<gene>
    <name evidence="1" type="ORF">A19Y_1626</name>
</gene>
<dbReference type="PATRIC" id="fig|388467.6.peg.1561"/>
<evidence type="ECO:0000313" key="2">
    <source>
        <dbReference type="Proteomes" id="UP000027395"/>
    </source>
</evidence>
<dbReference type="HOGENOM" id="CLU_2397087_0_0_3"/>
<dbReference type="AlphaFoldDB" id="A0A073CEA0"/>
<reference evidence="1 2" key="1">
    <citation type="journal article" date="2014" name="Appl. Environ. Microbiol.">
        <title>Elucidation of insertion elements encoded on plasmids and in vitro construction of shuttle vectors from the toxic cyanobacterium Planktothrix.</title>
        <authorList>
            <person name="Christiansen G."/>
            <person name="Goesmann A."/>
            <person name="Kurmayer R."/>
        </authorList>
    </citation>
    <scope>NUCLEOTIDE SEQUENCE [LARGE SCALE GENOMIC DNA]</scope>
    <source>
        <strain evidence="1 2">NIVA-CYA 126/8</strain>
    </source>
</reference>
<protein>
    <submittedName>
        <fullName evidence="1">Uncharacterized protein</fullName>
    </submittedName>
</protein>
<dbReference type="eggNOG" id="COG0667">
    <property type="taxonomic scope" value="Bacteria"/>
</dbReference>
<sequence length="93" mass="10177">MAPNGKDHFKFLQLPFNATMLEALVQPTQKVKRTWLPVLEVAHRLGLSVISSASIGQTKAVGQIPEALEGILDQTPLTPTLQALQFTRSCPKL</sequence>
<dbReference type="Proteomes" id="UP000027395">
    <property type="component" value="Chromosome"/>
</dbReference>
<name>A0A073CEA0_PLAA1</name>
<dbReference type="STRING" id="388467.A19Y_1626"/>
<keyword evidence="2" id="KW-1185">Reference proteome</keyword>
<proteinExistence type="predicted"/>
<accession>A0A073CEA0</accession>
<organism evidence="1 2">
    <name type="scientific">Planktothrix agardhii (strain NIVA-CYA 126/8)</name>
    <dbReference type="NCBI Taxonomy" id="388467"/>
    <lineage>
        <taxon>Bacteria</taxon>
        <taxon>Bacillati</taxon>
        <taxon>Cyanobacteriota</taxon>
        <taxon>Cyanophyceae</taxon>
        <taxon>Oscillatoriophycideae</taxon>
        <taxon>Oscillatoriales</taxon>
        <taxon>Microcoleaceae</taxon>
        <taxon>Planktothrix</taxon>
    </lineage>
</organism>
<dbReference type="EMBL" id="CM002803">
    <property type="protein sequence ID" value="KEI66639.1"/>
    <property type="molecule type" value="Genomic_DNA"/>
</dbReference>
<evidence type="ECO:0000313" key="1">
    <source>
        <dbReference type="EMBL" id="KEI66639.1"/>
    </source>
</evidence>